<dbReference type="SUPFAM" id="SSF46689">
    <property type="entry name" value="Homeodomain-like"/>
    <property type="match status" value="2"/>
</dbReference>
<dbReference type="EMBL" id="QNRK01000027">
    <property type="protein sequence ID" value="RBP07407.1"/>
    <property type="molecule type" value="Genomic_DNA"/>
</dbReference>
<dbReference type="SMART" id="SM00342">
    <property type="entry name" value="HTH_ARAC"/>
    <property type="match status" value="1"/>
</dbReference>
<dbReference type="Pfam" id="PF12833">
    <property type="entry name" value="HTH_18"/>
    <property type="match status" value="1"/>
</dbReference>
<keyword evidence="6" id="KW-1185">Reference proteome</keyword>
<evidence type="ECO:0000313" key="5">
    <source>
        <dbReference type="EMBL" id="RBP07407.1"/>
    </source>
</evidence>
<dbReference type="PROSITE" id="PS01124">
    <property type="entry name" value="HTH_ARAC_FAMILY_2"/>
    <property type="match status" value="1"/>
</dbReference>
<feature type="domain" description="HTH araC/xylS-type" evidence="4">
    <location>
        <begin position="200"/>
        <end position="297"/>
    </location>
</feature>
<dbReference type="PANTHER" id="PTHR46796:SF7">
    <property type="entry name" value="ARAC FAMILY TRANSCRIPTIONAL REGULATOR"/>
    <property type="match status" value="1"/>
</dbReference>
<comment type="caution">
    <text evidence="5">The sequence shown here is derived from an EMBL/GenBank/DDBJ whole genome shotgun (WGS) entry which is preliminary data.</text>
</comment>
<dbReference type="Pfam" id="PF12852">
    <property type="entry name" value="Cupin_6"/>
    <property type="match status" value="1"/>
</dbReference>
<keyword evidence="3" id="KW-0804">Transcription</keyword>
<dbReference type="InterPro" id="IPR032783">
    <property type="entry name" value="AraC_lig"/>
</dbReference>
<evidence type="ECO:0000256" key="1">
    <source>
        <dbReference type="ARBA" id="ARBA00023015"/>
    </source>
</evidence>
<dbReference type="GO" id="GO:0043565">
    <property type="term" value="F:sequence-specific DNA binding"/>
    <property type="evidence" value="ECO:0007669"/>
    <property type="project" value="InterPro"/>
</dbReference>
<dbReference type="OrthoDB" id="9802263at2"/>
<dbReference type="AlphaFoldDB" id="A0A366EYE2"/>
<reference evidence="5 6" key="1">
    <citation type="submission" date="2018-06" db="EMBL/GenBank/DDBJ databases">
        <title>Genomic Encyclopedia of Type Strains, Phase IV (KMG-IV): sequencing the most valuable type-strain genomes for metagenomic binning, comparative biology and taxonomic classification.</title>
        <authorList>
            <person name="Goeker M."/>
        </authorList>
    </citation>
    <scope>NUCLEOTIDE SEQUENCE [LARGE SCALE GENOMIC DNA]</scope>
    <source>
        <strain evidence="5 6">DSM 24875</strain>
    </source>
</reference>
<dbReference type="InterPro" id="IPR009057">
    <property type="entry name" value="Homeodomain-like_sf"/>
</dbReference>
<dbReference type="RefSeq" id="WP_113891331.1">
    <property type="nucleotide sequence ID" value="NZ_QNRK01000027.1"/>
</dbReference>
<gene>
    <name evidence="5" type="ORF">DFR50_12752</name>
</gene>
<protein>
    <submittedName>
        <fullName evidence="5">AraC-like DNA-binding protein</fullName>
    </submittedName>
</protein>
<dbReference type="GO" id="GO:0003700">
    <property type="term" value="F:DNA-binding transcription factor activity"/>
    <property type="evidence" value="ECO:0007669"/>
    <property type="project" value="InterPro"/>
</dbReference>
<evidence type="ECO:0000256" key="3">
    <source>
        <dbReference type="ARBA" id="ARBA00023163"/>
    </source>
</evidence>
<sequence length="304" mass="33234">MDPLSEVISYQELRNYRVGGFEAGGDWSIRFDPFEGVKCYAVTSGACWLAVEEFGEPVLFTQGDCLLLPHGSAFRVASDPALPPEDWKRHFLGAREGSLVKLNDGGEVTVLGGHFQLAGAQADMLLGMLPPIVHLRSDTDRATLRWAFDRMRQELLDPRPGGFLIVQQLTTMIFIQALRLHLDESTGVGWLFALSDKHVGAAIAAMHRQPARRWTVAALADEVGMSRSGFAARFGQLVGDGPIEYLTRWRMLLAGRSLKRGEPIGAVARSLGYESESAFSTAYKRVTGSPPRRHARLAAVAAAG</sequence>
<dbReference type="InterPro" id="IPR018060">
    <property type="entry name" value="HTH_AraC"/>
</dbReference>
<organism evidence="5 6">
    <name type="scientific">Roseiarcus fermentans</name>
    <dbReference type="NCBI Taxonomy" id="1473586"/>
    <lineage>
        <taxon>Bacteria</taxon>
        <taxon>Pseudomonadati</taxon>
        <taxon>Pseudomonadota</taxon>
        <taxon>Alphaproteobacteria</taxon>
        <taxon>Hyphomicrobiales</taxon>
        <taxon>Roseiarcaceae</taxon>
        <taxon>Roseiarcus</taxon>
    </lineage>
</organism>
<dbReference type="InterPro" id="IPR050204">
    <property type="entry name" value="AraC_XylS_family_regulators"/>
</dbReference>
<keyword evidence="1" id="KW-0805">Transcription regulation</keyword>
<name>A0A366EYE2_9HYPH</name>
<accession>A0A366EYE2</accession>
<keyword evidence="2 5" id="KW-0238">DNA-binding</keyword>
<dbReference type="PANTHER" id="PTHR46796">
    <property type="entry name" value="HTH-TYPE TRANSCRIPTIONAL ACTIVATOR RHAS-RELATED"/>
    <property type="match status" value="1"/>
</dbReference>
<evidence type="ECO:0000313" key="6">
    <source>
        <dbReference type="Proteomes" id="UP000253529"/>
    </source>
</evidence>
<proteinExistence type="predicted"/>
<evidence type="ECO:0000259" key="4">
    <source>
        <dbReference type="PROSITE" id="PS01124"/>
    </source>
</evidence>
<dbReference type="Proteomes" id="UP000253529">
    <property type="component" value="Unassembled WGS sequence"/>
</dbReference>
<dbReference type="Gene3D" id="1.10.10.60">
    <property type="entry name" value="Homeodomain-like"/>
    <property type="match status" value="1"/>
</dbReference>
<evidence type="ECO:0000256" key="2">
    <source>
        <dbReference type="ARBA" id="ARBA00023125"/>
    </source>
</evidence>